<feature type="coiled-coil region" evidence="1">
    <location>
        <begin position="523"/>
        <end position="550"/>
    </location>
</feature>
<proteinExistence type="predicted"/>
<feature type="coiled-coil region" evidence="1">
    <location>
        <begin position="466"/>
        <end position="493"/>
    </location>
</feature>
<dbReference type="Pfam" id="PF03781">
    <property type="entry name" value="FGE-sulfatase"/>
    <property type="match status" value="1"/>
</dbReference>
<dbReference type="InterPro" id="IPR051043">
    <property type="entry name" value="Sulfatase_Mod_Factor_Kinase"/>
</dbReference>
<gene>
    <name evidence="4" type="ORF">ANSO36C_62330</name>
</gene>
<dbReference type="SUPFAM" id="SSF52129">
    <property type="entry name" value="Caspase-like"/>
    <property type="match status" value="1"/>
</dbReference>
<protein>
    <submittedName>
        <fullName evidence="4">Uncharacterized protein</fullName>
    </submittedName>
</protein>
<evidence type="ECO:0000259" key="2">
    <source>
        <dbReference type="Pfam" id="PF00656"/>
    </source>
</evidence>
<dbReference type="Gene3D" id="3.90.1580.10">
    <property type="entry name" value="paralog of FGE (formylglycine-generating enzyme)"/>
    <property type="match status" value="1"/>
</dbReference>
<feature type="coiled-coil region" evidence="1">
    <location>
        <begin position="391"/>
        <end position="429"/>
    </location>
</feature>
<sequence>MAKVALLIGVSEYEPGLNPLPSAVRDAEAVYGVLLHSEMGGFAASDITLLKNPERQVVEMAIETLLSGRHRDDLLLLYFSGHGIKDDRGRLYLATRNTSKTQQGELIRSTSVSANFIHDRMSESRSRRQVVILDSCFSGAFAEGMSAKDDGMIDIREQLGGEGRAVLTSSTSTQYSFEEEGQDLSIYTRFLVEGIKSGEADRDRDEFVSIDELHEYASEKVRELQPAMKPEIYAIREGFKIRLTKVAPGDPRQRYRKEVARFIHRGEISLVGRRTLDYQRTRLGLETTEAKAIEDEVLEPYRNEFREKLQQYQQTFTELLERDETITDSDRHDLQNLQQILGLRNEDTMPIEALVTARFKTHQQNLQTYEQAFTTALRQEFPLSAASRDRLRQTQQQLELANGDIAAIESQITAEVEAYRQKLQDYQRLFFAATQQEYPLSEATRNNLRQQQQRLGLTDVDVAPIEAQITTQIETYHQKLQQYEQAFVKATQRQHYPDDVTQKQLQQTWQTLGLSEGDVRAIERRINAEIETHQANLRQYEQEFTEAVQQEYPLSAFKRSHLTQRHQALNLTAEDVTTELANYNGDYTYASAPEGKYRQQTTEVGSFSPNAFGLYDMHGNVWEWCQDTWHDSYEGAPSDGSAWTDNASQDQVLRGGAWNSSPENCRSASRYYVREGRDLILGSIGFRVVCAVGRTLQ</sequence>
<feature type="domain" description="Sulfatase-modifying factor enzyme-like" evidence="3">
    <location>
        <begin position="584"/>
        <end position="689"/>
    </location>
</feature>
<evidence type="ECO:0000259" key="3">
    <source>
        <dbReference type="Pfam" id="PF03781"/>
    </source>
</evidence>
<dbReference type="PANTHER" id="PTHR23150:SF19">
    <property type="entry name" value="FORMYLGLYCINE-GENERATING ENZYME"/>
    <property type="match status" value="1"/>
</dbReference>
<dbReference type="InterPro" id="IPR042095">
    <property type="entry name" value="SUMF_sf"/>
</dbReference>
<dbReference type="NCBIfam" id="NF047832">
    <property type="entry name" value="caspase_w_EACC1"/>
    <property type="match status" value="1"/>
</dbReference>
<dbReference type="InterPro" id="IPR029030">
    <property type="entry name" value="Caspase-like_dom_sf"/>
</dbReference>
<dbReference type="InterPro" id="IPR005532">
    <property type="entry name" value="SUMF_dom"/>
</dbReference>
<reference evidence="4" key="1">
    <citation type="submission" date="2022-04" db="EMBL/GenBank/DDBJ databases">
        <title>Complete genome sequence of a cyanobacterium, Nostoc sp. SO-36, isolated in Antarctica.</title>
        <authorList>
            <person name="Kanesaki Y."/>
            <person name="Effendi D."/>
            <person name="Sakamoto T."/>
            <person name="Ohtani S."/>
            <person name="Awai K."/>
        </authorList>
    </citation>
    <scope>NUCLEOTIDE SEQUENCE</scope>
    <source>
        <strain evidence="4">SO-36</strain>
    </source>
</reference>
<evidence type="ECO:0000313" key="5">
    <source>
        <dbReference type="Proteomes" id="UP001055453"/>
    </source>
</evidence>
<dbReference type="Proteomes" id="UP001055453">
    <property type="component" value="Chromosome"/>
</dbReference>
<dbReference type="InterPro" id="IPR011600">
    <property type="entry name" value="Pept_C14_caspase"/>
</dbReference>
<accession>A0ABM7ZAY2</accession>
<name>A0ABM7ZAY2_NOSCO</name>
<dbReference type="Gene3D" id="3.40.50.1460">
    <property type="match status" value="1"/>
</dbReference>
<dbReference type="Pfam" id="PF00656">
    <property type="entry name" value="Peptidase_C14"/>
    <property type="match status" value="1"/>
</dbReference>
<feature type="domain" description="Peptidase C14 caspase" evidence="2">
    <location>
        <begin position="3"/>
        <end position="232"/>
    </location>
</feature>
<dbReference type="EMBL" id="AP025732">
    <property type="protein sequence ID" value="BDI20431.1"/>
    <property type="molecule type" value="Genomic_DNA"/>
</dbReference>
<evidence type="ECO:0000256" key="1">
    <source>
        <dbReference type="SAM" id="Coils"/>
    </source>
</evidence>
<dbReference type="SUPFAM" id="SSF56436">
    <property type="entry name" value="C-type lectin-like"/>
    <property type="match status" value="1"/>
</dbReference>
<organism evidence="4 5">
    <name type="scientific">Nostoc cf. commune SO-36</name>
    <dbReference type="NCBI Taxonomy" id="449208"/>
    <lineage>
        <taxon>Bacteria</taxon>
        <taxon>Bacillati</taxon>
        <taxon>Cyanobacteriota</taxon>
        <taxon>Cyanophyceae</taxon>
        <taxon>Nostocales</taxon>
        <taxon>Nostocaceae</taxon>
        <taxon>Nostoc</taxon>
    </lineage>
</organism>
<dbReference type="PANTHER" id="PTHR23150">
    <property type="entry name" value="SULFATASE MODIFYING FACTOR 1, 2"/>
    <property type="match status" value="1"/>
</dbReference>
<dbReference type="InterPro" id="IPR016187">
    <property type="entry name" value="CTDL_fold"/>
</dbReference>
<keyword evidence="1" id="KW-0175">Coiled coil</keyword>
<evidence type="ECO:0000313" key="4">
    <source>
        <dbReference type="EMBL" id="BDI20431.1"/>
    </source>
</evidence>
<dbReference type="RefSeq" id="WP_251957811.1">
    <property type="nucleotide sequence ID" value="NZ_AP025732.1"/>
</dbReference>
<keyword evidence="5" id="KW-1185">Reference proteome</keyword>